<feature type="region of interest" description="Disordered" evidence="1">
    <location>
        <begin position="25"/>
        <end position="47"/>
    </location>
</feature>
<feature type="compositionally biased region" description="Polar residues" evidence="1">
    <location>
        <begin position="297"/>
        <end position="310"/>
    </location>
</feature>
<dbReference type="AlphaFoldDB" id="A0A7J7MPG3"/>
<keyword evidence="4" id="KW-1185">Reference proteome</keyword>
<dbReference type="Pfam" id="PF03732">
    <property type="entry name" value="Retrotrans_gag"/>
    <property type="match status" value="1"/>
</dbReference>
<organism evidence="3 4">
    <name type="scientific">Kingdonia uniflora</name>
    <dbReference type="NCBI Taxonomy" id="39325"/>
    <lineage>
        <taxon>Eukaryota</taxon>
        <taxon>Viridiplantae</taxon>
        <taxon>Streptophyta</taxon>
        <taxon>Embryophyta</taxon>
        <taxon>Tracheophyta</taxon>
        <taxon>Spermatophyta</taxon>
        <taxon>Magnoliopsida</taxon>
        <taxon>Ranunculales</taxon>
        <taxon>Circaeasteraceae</taxon>
        <taxon>Kingdonia</taxon>
    </lineage>
</organism>
<evidence type="ECO:0000313" key="4">
    <source>
        <dbReference type="Proteomes" id="UP000541444"/>
    </source>
</evidence>
<protein>
    <recommendedName>
        <fullName evidence="2">Retrotransposon gag domain-containing protein</fullName>
    </recommendedName>
</protein>
<feature type="region of interest" description="Disordered" evidence="1">
    <location>
        <begin position="238"/>
        <end position="259"/>
    </location>
</feature>
<evidence type="ECO:0000256" key="1">
    <source>
        <dbReference type="SAM" id="MobiDB-lite"/>
    </source>
</evidence>
<evidence type="ECO:0000259" key="2">
    <source>
        <dbReference type="Pfam" id="PF03732"/>
    </source>
</evidence>
<dbReference type="InterPro" id="IPR005162">
    <property type="entry name" value="Retrotrans_gag_dom"/>
</dbReference>
<feature type="domain" description="Retrotransposon gag" evidence="2">
    <location>
        <begin position="119"/>
        <end position="200"/>
    </location>
</feature>
<feature type="compositionally biased region" description="Polar residues" evidence="1">
    <location>
        <begin position="238"/>
        <end position="252"/>
    </location>
</feature>
<name>A0A7J7MPG3_9MAGN</name>
<dbReference type="EMBL" id="JACGCM010001300">
    <property type="protein sequence ID" value="KAF6156829.1"/>
    <property type="molecule type" value="Genomic_DNA"/>
</dbReference>
<gene>
    <name evidence="3" type="ORF">GIB67_017363</name>
</gene>
<comment type="caution">
    <text evidence="3">The sequence shown here is derived from an EMBL/GenBank/DDBJ whole genome shotgun (WGS) entry which is preliminary data.</text>
</comment>
<proteinExistence type="predicted"/>
<feature type="region of interest" description="Disordered" evidence="1">
    <location>
        <begin position="287"/>
        <end position="310"/>
    </location>
</feature>
<dbReference type="OrthoDB" id="1936908at2759"/>
<evidence type="ECO:0000313" key="3">
    <source>
        <dbReference type="EMBL" id="KAF6156829.1"/>
    </source>
</evidence>
<sequence length="310" mass="35440">MRKMTPLGLKHPVHYDKVMVRGNRGRGCATSHGRGVGHGGTHAGKPAPSLESLNITPAAQVEQARQPVDRECSYLEQLQKYKHPTFPGSTVPSEAEAWFKSIEKTLNAMMCPEDQRVTLATYLLQGEVDHWWDTAKRTIVETLVLWASYQDRFFKQYFPQSYRDACISKFYMLEQDNMMSVSRYDQRFNELSRHVQYIGMDVEQWQNDENDCKSRNVKNQGKQDQGPDKGMAILGQSENWSSKRQKLGTTESVPARVTGGQLSDRPLHVSGQCWNFGEWGHTKKFLPRLDRGPQPLRQFQGSTGHQPRPL</sequence>
<accession>A0A7J7MPG3</accession>
<reference evidence="3 4" key="1">
    <citation type="journal article" date="2020" name="IScience">
        <title>Genome Sequencing of the Endangered Kingdonia uniflora (Circaeasteraceae, Ranunculales) Reveals Potential Mechanisms of Evolutionary Specialization.</title>
        <authorList>
            <person name="Sun Y."/>
            <person name="Deng T."/>
            <person name="Zhang A."/>
            <person name="Moore M.J."/>
            <person name="Landis J.B."/>
            <person name="Lin N."/>
            <person name="Zhang H."/>
            <person name="Zhang X."/>
            <person name="Huang J."/>
            <person name="Zhang X."/>
            <person name="Sun H."/>
            <person name="Wang H."/>
        </authorList>
    </citation>
    <scope>NUCLEOTIDE SEQUENCE [LARGE SCALE GENOMIC DNA]</scope>
    <source>
        <strain evidence="3">TB1705</strain>
        <tissue evidence="3">Leaf</tissue>
    </source>
</reference>
<dbReference type="Proteomes" id="UP000541444">
    <property type="component" value="Unassembled WGS sequence"/>
</dbReference>